<evidence type="ECO:0000313" key="4">
    <source>
        <dbReference type="EMBL" id="QDH13583.1"/>
    </source>
</evidence>
<dbReference type="PROSITE" id="PS50883">
    <property type="entry name" value="EAL"/>
    <property type="match status" value="1"/>
</dbReference>
<dbReference type="PROSITE" id="PS50887">
    <property type="entry name" value="GGDEF"/>
    <property type="match status" value="1"/>
</dbReference>
<feature type="transmembrane region" description="Helical" evidence="1">
    <location>
        <begin position="56"/>
        <end position="75"/>
    </location>
</feature>
<dbReference type="CDD" id="cd01949">
    <property type="entry name" value="GGDEF"/>
    <property type="match status" value="1"/>
</dbReference>
<dbReference type="InterPro" id="IPR000160">
    <property type="entry name" value="GGDEF_dom"/>
</dbReference>
<dbReference type="InterPro" id="IPR035919">
    <property type="entry name" value="EAL_sf"/>
</dbReference>
<dbReference type="NCBIfam" id="TIGR00254">
    <property type="entry name" value="GGDEF"/>
    <property type="match status" value="1"/>
</dbReference>
<dbReference type="InterPro" id="IPR029787">
    <property type="entry name" value="Nucleotide_cyclase"/>
</dbReference>
<dbReference type="InterPro" id="IPR043128">
    <property type="entry name" value="Rev_trsase/Diguanyl_cyclase"/>
</dbReference>
<dbReference type="PANTHER" id="PTHR44757:SF2">
    <property type="entry name" value="BIOFILM ARCHITECTURE MAINTENANCE PROTEIN MBAA"/>
    <property type="match status" value="1"/>
</dbReference>
<dbReference type="AlphaFoldDB" id="A0A4Y6U826"/>
<dbReference type="EMBL" id="CP038231">
    <property type="protein sequence ID" value="QDH13583.1"/>
    <property type="molecule type" value="Genomic_DNA"/>
</dbReference>
<feature type="transmembrane region" description="Helical" evidence="1">
    <location>
        <begin position="200"/>
        <end position="233"/>
    </location>
</feature>
<accession>A0A4Y6U826</accession>
<name>A0A4Y6U826_9PROT</name>
<evidence type="ECO:0000313" key="5">
    <source>
        <dbReference type="Proteomes" id="UP000318709"/>
    </source>
</evidence>
<dbReference type="SMART" id="SM00267">
    <property type="entry name" value="GGDEF"/>
    <property type="match status" value="1"/>
</dbReference>
<reference evidence="4 5" key="1">
    <citation type="submission" date="2019-03" db="EMBL/GenBank/DDBJ databases">
        <title>The complete genome sequence of Swingsia_sp. F3b2 LMG30590(T).</title>
        <authorList>
            <person name="Chua K.-O."/>
            <person name="Chan K.-G."/>
            <person name="See-Too W.-S."/>
        </authorList>
    </citation>
    <scope>NUCLEOTIDE SEQUENCE [LARGE SCALE GENOMIC DNA]</scope>
    <source>
        <strain evidence="4 5">F3b2</strain>
    </source>
</reference>
<keyword evidence="1" id="KW-0812">Transmembrane</keyword>
<dbReference type="CDD" id="cd01948">
    <property type="entry name" value="EAL"/>
    <property type="match status" value="1"/>
</dbReference>
<sequence>MPKHISLPFSVQRFAELNAQGNERGLGALLRSIAQVIHAAYHQGAEGVVTRKGRRIAIQIMLPLFLALQGALMILSADCLWKVSARIGMGCLNLGAGLLLLMAALVYGPLNSRRFNHLVLSWAFTIIGMGLAAYWGGVATVLFPLLAPQSQALACVGLLVLLGSGLFLLPGAYTSCLYIGVLSVMSLAVVLKVWREANYNLFYCACFLAILLGTMFVLLAAITLRVLFIAMLANRDDLAEREHVLSLLLTNNDPDGSWLWTTDAEGRLQTVGHGLARSLGRPARTLQGQHFLDVLGESLGLERSIPLRPQPGVTVRPPVALRGKQFKGDSQQKRAFERLAGCIDKRIFFRDLVVHGQRHDGKGERFWAISGRPVVENHFFKGYRGLGMDVTSDCKTQQDIRFRATHDPLTRLPNRTAFFDDMALFLVSAVRDSRPFALFSLDLDGFKQVNDRHGHAAGDQMLETVANLLHHAAAGHDLYRLGGDEFVILAHDTNPKEAALLARQLIAAVSGAPLTVAGGISCPVGLSVGIVMGGDQPGEGIEKMLEASDLALYDSKQHGGGTYSFYQAALKDLAERERILMRDLGIALAQETLQINYQPFFDAQTQALRGFEALIAWTHPQVGPIPAEEIIRLAEEGGLINILGMQVLRRASAFAAQWPLPLELSVNLSVNQLTAEGFSEEWMRILKETGLPPHRLQAEVTETIFMANSSIMVSRLSQLREQGIGIALDDFGKGYSCLSYLHNFPFTKIKLDKSFVSDMLYESKAAIIVRAAIGIAIDLGVAVTAEGVETREQLETLVSLGCTEVQGYYFARAVDEGTVLRMIHAASVYNAAA</sequence>
<feature type="domain" description="EAL" evidence="2">
    <location>
        <begin position="577"/>
        <end position="827"/>
    </location>
</feature>
<evidence type="ECO:0000256" key="1">
    <source>
        <dbReference type="SAM" id="Phobius"/>
    </source>
</evidence>
<dbReference type="PANTHER" id="PTHR44757">
    <property type="entry name" value="DIGUANYLATE CYCLASE DGCP"/>
    <property type="match status" value="1"/>
</dbReference>
<feature type="transmembrane region" description="Helical" evidence="1">
    <location>
        <begin position="176"/>
        <end position="194"/>
    </location>
</feature>
<gene>
    <name evidence="4" type="ORF">E3E12_04550</name>
</gene>
<feature type="domain" description="GGDEF" evidence="3">
    <location>
        <begin position="434"/>
        <end position="568"/>
    </location>
</feature>
<dbReference type="Gene3D" id="3.20.20.450">
    <property type="entry name" value="EAL domain"/>
    <property type="match status" value="1"/>
</dbReference>
<dbReference type="SMART" id="SM00052">
    <property type="entry name" value="EAL"/>
    <property type="match status" value="1"/>
</dbReference>
<dbReference type="Pfam" id="PF00563">
    <property type="entry name" value="EAL"/>
    <property type="match status" value="1"/>
</dbReference>
<dbReference type="KEGG" id="swf:E3E12_04550"/>
<dbReference type="Pfam" id="PF00990">
    <property type="entry name" value="GGDEF"/>
    <property type="match status" value="1"/>
</dbReference>
<dbReference type="SUPFAM" id="SSF141868">
    <property type="entry name" value="EAL domain-like"/>
    <property type="match status" value="1"/>
</dbReference>
<protein>
    <submittedName>
        <fullName evidence="4">EAL domain-containing protein</fullName>
    </submittedName>
</protein>
<dbReference type="OrthoDB" id="9793210at2"/>
<feature type="transmembrane region" description="Helical" evidence="1">
    <location>
        <begin position="87"/>
        <end position="107"/>
    </location>
</feature>
<dbReference type="InterPro" id="IPR001633">
    <property type="entry name" value="EAL_dom"/>
</dbReference>
<evidence type="ECO:0000259" key="3">
    <source>
        <dbReference type="PROSITE" id="PS50887"/>
    </source>
</evidence>
<proteinExistence type="predicted"/>
<organism evidence="4 5">
    <name type="scientific">Formicincola oecophyllae</name>
    <dbReference type="NCBI Taxonomy" id="2558361"/>
    <lineage>
        <taxon>Bacteria</taxon>
        <taxon>Pseudomonadati</taxon>
        <taxon>Pseudomonadota</taxon>
        <taxon>Alphaproteobacteria</taxon>
        <taxon>Acetobacterales</taxon>
        <taxon>Acetobacteraceae</taxon>
        <taxon>Formicincola</taxon>
    </lineage>
</organism>
<feature type="transmembrane region" description="Helical" evidence="1">
    <location>
        <begin position="119"/>
        <end position="145"/>
    </location>
</feature>
<dbReference type="RefSeq" id="WP_141443291.1">
    <property type="nucleotide sequence ID" value="NZ_CP038231.1"/>
</dbReference>
<keyword evidence="1" id="KW-1133">Transmembrane helix</keyword>
<feature type="transmembrane region" description="Helical" evidence="1">
    <location>
        <begin position="151"/>
        <end position="169"/>
    </location>
</feature>
<keyword evidence="5" id="KW-1185">Reference proteome</keyword>
<dbReference type="Proteomes" id="UP000318709">
    <property type="component" value="Chromosome"/>
</dbReference>
<dbReference type="SUPFAM" id="SSF55073">
    <property type="entry name" value="Nucleotide cyclase"/>
    <property type="match status" value="1"/>
</dbReference>
<dbReference type="InterPro" id="IPR052155">
    <property type="entry name" value="Biofilm_reg_signaling"/>
</dbReference>
<dbReference type="Gene3D" id="3.30.70.270">
    <property type="match status" value="1"/>
</dbReference>
<keyword evidence="1" id="KW-0472">Membrane</keyword>
<evidence type="ECO:0000259" key="2">
    <source>
        <dbReference type="PROSITE" id="PS50883"/>
    </source>
</evidence>